<dbReference type="RefSeq" id="WP_056976626.1">
    <property type="nucleotide sequence ID" value="NZ_AYYP01000030.1"/>
</dbReference>
<evidence type="ECO:0000256" key="3">
    <source>
        <dbReference type="ARBA" id="ARBA00022475"/>
    </source>
</evidence>
<dbReference type="AlphaFoldDB" id="A0A0R2AJ40"/>
<dbReference type="GeneID" id="75136436"/>
<evidence type="ECO:0000256" key="4">
    <source>
        <dbReference type="ARBA" id="ARBA00022597"/>
    </source>
</evidence>
<dbReference type="PATRIC" id="fig|1423718.3.peg.1853"/>
<organism evidence="10 11">
    <name type="scientific">Ligilactobacillus agilis DSM 20509</name>
    <dbReference type="NCBI Taxonomy" id="1423718"/>
    <lineage>
        <taxon>Bacteria</taxon>
        <taxon>Bacillati</taxon>
        <taxon>Bacillota</taxon>
        <taxon>Bacilli</taxon>
        <taxon>Lactobacillales</taxon>
        <taxon>Lactobacillaceae</taxon>
        <taxon>Ligilactobacillus</taxon>
    </lineage>
</organism>
<sequence>MSIVLGVLMLFAVIALMSLFTFKAPYGRKSVSALSGAACATFLPQAFLSYAIGEVFHVEIARQIGDVMGSMGGLAAGALVPLAFGISPVFSMIVGISLMKFKLLPAFIAAYLISFLIKEIEKRVTGGLDLIVVVLVAPLLTNLVATLIQPGVMGILTVIGGTITAATKGNPYVMGAVLGAIIPLVGMTPLSSMVLTSLIGLVGTPMAIGALGCTGNSFLNFSFFRKMKFGDDATTIAVTIEPLTQLDIISANPIPIFVTNLVAGAINGIIVTMFGLVVRVTGMATPWAGLIVVFGMNPLVKTLIAVILIFINSTIWAYVGAYFFNHADIKIHTIDEIREAKDEKEAGHVVHGHAAV</sequence>
<proteinExistence type="predicted"/>
<feature type="transmembrane region" description="Helical" evidence="8">
    <location>
        <begin position="64"/>
        <end position="86"/>
    </location>
</feature>
<comment type="caution">
    <text evidence="10">The sequence shown here is derived from an EMBL/GenBank/DDBJ whole genome shotgun (WGS) entry which is preliminary data.</text>
</comment>
<evidence type="ECO:0000256" key="8">
    <source>
        <dbReference type="SAM" id="Phobius"/>
    </source>
</evidence>
<keyword evidence="2" id="KW-0813">Transport</keyword>
<evidence type="ECO:0000259" key="9">
    <source>
        <dbReference type="Pfam" id="PF13303"/>
    </source>
</evidence>
<evidence type="ECO:0000256" key="2">
    <source>
        <dbReference type="ARBA" id="ARBA00022448"/>
    </source>
</evidence>
<dbReference type="GO" id="GO:0009401">
    <property type="term" value="P:phosphoenolpyruvate-dependent sugar phosphotransferase system"/>
    <property type="evidence" value="ECO:0007669"/>
    <property type="project" value="InterPro"/>
</dbReference>
<feature type="domain" description="Phosphotransferase system EIIC" evidence="9">
    <location>
        <begin position="29"/>
        <end position="325"/>
    </location>
</feature>
<dbReference type="PANTHER" id="PTHR40063">
    <property type="entry name" value="MEMBRANE PROTEIN-RELATED"/>
    <property type="match status" value="1"/>
</dbReference>
<evidence type="ECO:0000256" key="5">
    <source>
        <dbReference type="ARBA" id="ARBA00022692"/>
    </source>
</evidence>
<dbReference type="PANTHER" id="PTHR40063:SF1">
    <property type="entry name" value="MEMBRANE PROTEIN"/>
    <property type="match status" value="1"/>
</dbReference>
<dbReference type="InterPro" id="IPR003352">
    <property type="entry name" value="PTS_EIIC"/>
</dbReference>
<dbReference type="EMBL" id="AYYP01000030">
    <property type="protein sequence ID" value="KRM64507.1"/>
    <property type="molecule type" value="Genomic_DNA"/>
</dbReference>
<gene>
    <name evidence="10" type="ORF">FC14_GL001782</name>
</gene>
<keyword evidence="5 8" id="KW-0812">Transmembrane</keyword>
<feature type="transmembrane region" description="Helical" evidence="8">
    <location>
        <begin position="33"/>
        <end position="52"/>
    </location>
</feature>
<dbReference type="GO" id="GO:0005886">
    <property type="term" value="C:plasma membrane"/>
    <property type="evidence" value="ECO:0007669"/>
    <property type="project" value="UniProtKB-SubCell"/>
</dbReference>
<evidence type="ECO:0000256" key="6">
    <source>
        <dbReference type="ARBA" id="ARBA00022989"/>
    </source>
</evidence>
<evidence type="ECO:0000256" key="1">
    <source>
        <dbReference type="ARBA" id="ARBA00004651"/>
    </source>
</evidence>
<feature type="transmembrane region" description="Helical" evidence="8">
    <location>
        <begin position="147"/>
        <end position="165"/>
    </location>
</feature>
<feature type="transmembrane region" description="Helical" evidence="8">
    <location>
        <begin position="302"/>
        <end position="324"/>
    </location>
</feature>
<keyword evidence="6 8" id="KW-1133">Transmembrane helix</keyword>
<keyword evidence="11" id="KW-1185">Reference proteome</keyword>
<keyword evidence="7 8" id="KW-0472">Membrane</keyword>
<dbReference type="OrthoDB" id="400429at2"/>
<keyword evidence="4" id="KW-0762">Sugar transport</keyword>
<protein>
    <submittedName>
        <fullName evidence="10">Membrane protein PfoR</fullName>
    </submittedName>
</protein>
<dbReference type="GO" id="GO:0008982">
    <property type="term" value="F:protein-N(PI)-phosphohistidine-sugar phosphotransferase activity"/>
    <property type="evidence" value="ECO:0007669"/>
    <property type="project" value="InterPro"/>
</dbReference>
<evidence type="ECO:0000313" key="10">
    <source>
        <dbReference type="EMBL" id="KRM64507.1"/>
    </source>
</evidence>
<name>A0A0R2AJ40_9LACO</name>
<dbReference type="Proteomes" id="UP000051008">
    <property type="component" value="Unassembled WGS sequence"/>
</dbReference>
<evidence type="ECO:0000256" key="7">
    <source>
        <dbReference type="ARBA" id="ARBA00023136"/>
    </source>
</evidence>
<evidence type="ECO:0000313" key="11">
    <source>
        <dbReference type="Proteomes" id="UP000051008"/>
    </source>
</evidence>
<dbReference type="Pfam" id="PF13303">
    <property type="entry name" value="PTS_EIIC_2"/>
    <property type="match status" value="1"/>
</dbReference>
<accession>A0A0R2AJ40</accession>
<feature type="transmembrane region" description="Helical" evidence="8">
    <location>
        <begin position="198"/>
        <end position="219"/>
    </location>
</feature>
<reference evidence="10 11" key="1">
    <citation type="journal article" date="2015" name="Genome Announc.">
        <title>Expanding the biotechnology potential of lactobacilli through comparative genomics of 213 strains and associated genera.</title>
        <authorList>
            <person name="Sun Z."/>
            <person name="Harris H.M."/>
            <person name="McCann A."/>
            <person name="Guo C."/>
            <person name="Argimon S."/>
            <person name="Zhang W."/>
            <person name="Yang X."/>
            <person name="Jeffery I.B."/>
            <person name="Cooney J.C."/>
            <person name="Kagawa T.F."/>
            <person name="Liu W."/>
            <person name="Song Y."/>
            <person name="Salvetti E."/>
            <person name="Wrobel A."/>
            <person name="Rasinkangas P."/>
            <person name="Parkhill J."/>
            <person name="Rea M.C."/>
            <person name="O'Sullivan O."/>
            <person name="Ritari J."/>
            <person name="Douillard F.P."/>
            <person name="Paul Ross R."/>
            <person name="Yang R."/>
            <person name="Briner A.E."/>
            <person name="Felis G.E."/>
            <person name="de Vos W.M."/>
            <person name="Barrangou R."/>
            <person name="Klaenhammer T.R."/>
            <person name="Caufield P.W."/>
            <person name="Cui Y."/>
            <person name="Zhang H."/>
            <person name="O'Toole P.W."/>
        </authorList>
    </citation>
    <scope>NUCLEOTIDE SEQUENCE [LARGE SCALE GENOMIC DNA]</scope>
    <source>
        <strain evidence="10 11">DSM 20509</strain>
    </source>
</reference>
<feature type="transmembrane region" description="Helical" evidence="8">
    <location>
        <begin position="172"/>
        <end position="192"/>
    </location>
</feature>
<keyword evidence="3" id="KW-1003">Cell membrane</keyword>
<comment type="subcellular location">
    <subcellularLocation>
        <location evidence="1">Cell membrane</location>
        <topology evidence="1">Multi-pass membrane protein</topology>
    </subcellularLocation>
</comment>